<proteinExistence type="predicted"/>
<dbReference type="FunFam" id="3.40.50.300:FF:000227">
    <property type="entry name" value="Sulfate/thiosulfate import ATP-binding protein CysA"/>
    <property type="match status" value="1"/>
</dbReference>
<gene>
    <name evidence="9" type="ORF">HK18_06775</name>
</gene>
<dbReference type="InterPro" id="IPR003593">
    <property type="entry name" value="AAA+_ATPase"/>
</dbReference>
<dbReference type="GO" id="GO:0043190">
    <property type="term" value="C:ATP-binding cassette (ABC) transporter complex"/>
    <property type="evidence" value="ECO:0007669"/>
    <property type="project" value="InterPro"/>
</dbReference>
<dbReference type="Pfam" id="PF12857">
    <property type="entry name" value="TOBE_3"/>
    <property type="match status" value="1"/>
</dbReference>
<keyword evidence="5" id="KW-1278">Translocase</keyword>
<dbReference type="InterPro" id="IPR003439">
    <property type="entry name" value="ABC_transporter-like_ATP-bd"/>
</dbReference>
<dbReference type="GO" id="GO:0005524">
    <property type="term" value="F:ATP binding"/>
    <property type="evidence" value="ECO:0007669"/>
    <property type="project" value="UniProtKB-KW"/>
</dbReference>
<dbReference type="AlphaFoldDB" id="A0A251ZV97"/>
<dbReference type="EMBL" id="JOPB01000005">
    <property type="protein sequence ID" value="OUI78595.1"/>
    <property type="molecule type" value="Genomic_DNA"/>
</dbReference>
<protein>
    <submittedName>
        <fullName evidence="9">Sulfate ABC transporter ATP-binding protein</fullName>
    </submittedName>
</protein>
<dbReference type="Proteomes" id="UP000194946">
    <property type="component" value="Unassembled WGS sequence"/>
</dbReference>
<dbReference type="InterPro" id="IPR017871">
    <property type="entry name" value="ABC_transporter-like_CS"/>
</dbReference>
<keyword evidence="6" id="KW-0764">Sulfate transport</keyword>
<reference evidence="10" key="1">
    <citation type="submission" date="2014-06" db="EMBL/GenBank/DDBJ databases">
        <authorList>
            <person name="Winans N.J."/>
            <person name="Newell P.D."/>
            <person name="Douglas A.E."/>
        </authorList>
    </citation>
    <scope>NUCLEOTIDE SEQUENCE [LARGE SCALE GENOMIC DNA]</scope>
    <source>
        <strain evidence="10">DmL_052</strain>
    </source>
</reference>
<dbReference type="PANTHER" id="PTHR42781">
    <property type="entry name" value="SPERMIDINE/PUTRESCINE IMPORT ATP-BINDING PROTEIN POTA"/>
    <property type="match status" value="1"/>
</dbReference>
<dbReference type="PROSITE" id="PS00211">
    <property type="entry name" value="ABC_TRANSPORTER_1"/>
    <property type="match status" value="1"/>
</dbReference>
<evidence type="ECO:0000256" key="1">
    <source>
        <dbReference type="ARBA" id="ARBA00022448"/>
    </source>
</evidence>
<dbReference type="Gene3D" id="3.40.50.300">
    <property type="entry name" value="P-loop containing nucleotide triphosphate hydrolases"/>
    <property type="match status" value="1"/>
</dbReference>
<keyword evidence="3" id="KW-0547">Nucleotide-binding</keyword>
<evidence type="ECO:0000256" key="7">
    <source>
        <dbReference type="ARBA" id="ARBA00023136"/>
    </source>
</evidence>
<sequence length="326" mass="37363">MNIRIKELNKYFNKFHVLQNINLDIRKGELIALLGPSGCGKTSLLRIIAGLEQPSSGQIFFNEQDVSNKDIRERHIGYMFQHFALFQHMTVLDNISFGLRMKPRKERPSSAEILEKAKHLLGMVQLGNLANRYPDELSGGQKQRVALARALAIDPRVLLLDEPFSALDTKVRRELRQWLSNLHHEIQLTSVFVTHDQEEAMEIADRVVIMNKGVIEQMGSPKEILDTPKNDFVYNFLGETNHFSVGEQNFTFRPHEIILSIHTEKVGYFEAEAIDIRPLGAVTKIILKPKDDKHSIEAQVPNTTPNLNRLNKGDKVYFRPIMDFEI</sequence>
<dbReference type="InterPro" id="IPR024765">
    <property type="entry name" value="TOBE-like"/>
</dbReference>
<dbReference type="Pfam" id="PF00005">
    <property type="entry name" value="ABC_tran"/>
    <property type="match status" value="1"/>
</dbReference>
<evidence type="ECO:0000256" key="2">
    <source>
        <dbReference type="ARBA" id="ARBA00022475"/>
    </source>
</evidence>
<dbReference type="InterPro" id="IPR050093">
    <property type="entry name" value="ABC_SmlMolc_Importer"/>
</dbReference>
<organism evidence="9 10">
    <name type="scientific">Commensalibacter intestini</name>
    <dbReference type="NCBI Taxonomy" id="479936"/>
    <lineage>
        <taxon>Bacteria</taxon>
        <taxon>Pseudomonadati</taxon>
        <taxon>Pseudomonadota</taxon>
        <taxon>Alphaproteobacteria</taxon>
        <taxon>Acetobacterales</taxon>
        <taxon>Acetobacteraceae</taxon>
    </lineage>
</organism>
<dbReference type="InterPro" id="IPR005666">
    <property type="entry name" value="Sulph_transpt1"/>
</dbReference>
<dbReference type="InterPro" id="IPR027417">
    <property type="entry name" value="P-loop_NTPase"/>
</dbReference>
<evidence type="ECO:0000259" key="8">
    <source>
        <dbReference type="PROSITE" id="PS50893"/>
    </source>
</evidence>
<accession>A0A251ZV97</accession>
<dbReference type="CDD" id="cd03296">
    <property type="entry name" value="ABC_CysA_sulfate_importer"/>
    <property type="match status" value="1"/>
</dbReference>
<dbReference type="SUPFAM" id="SSF52540">
    <property type="entry name" value="P-loop containing nucleoside triphosphate hydrolases"/>
    <property type="match status" value="1"/>
</dbReference>
<feature type="domain" description="ABC transporter" evidence="8">
    <location>
        <begin position="3"/>
        <end position="237"/>
    </location>
</feature>
<keyword evidence="2" id="KW-1003">Cell membrane</keyword>
<evidence type="ECO:0000256" key="5">
    <source>
        <dbReference type="ARBA" id="ARBA00022967"/>
    </source>
</evidence>
<evidence type="ECO:0000313" key="9">
    <source>
        <dbReference type="EMBL" id="OUI78595.1"/>
    </source>
</evidence>
<keyword evidence="4 9" id="KW-0067">ATP-binding</keyword>
<keyword evidence="10" id="KW-1185">Reference proteome</keyword>
<name>A0A251ZV97_9PROT</name>
<dbReference type="PROSITE" id="PS50893">
    <property type="entry name" value="ABC_TRANSPORTER_2"/>
    <property type="match status" value="1"/>
</dbReference>
<dbReference type="SMART" id="SM00382">
    <property type="entry name" value="AAA"/>
    <property type="match status" value="1"/>
</dbReference>
<evidence type="ECO:0000256" key="6">
    <source>
        <dbReference type="ARBA" id="ARBA00023032"/>
    </source>
</evidence>
<comment type="caution">
    <text evidence="9">The sequence shown here is derived from an EMBL/GenBank/DDBJ whole genome shotgun (WGS) entry which is preliminary data.</text>
</comment>
<evidence type="ECO:0000256" key="3">
    <source>
        <dbReference type="ARBA" id="ARBA00022741"/>
    </source>
</evidence>
<dbReference type="GO" id="GO:0016887">
    <property type="term" value="F:ATP hydrolysis activity"/>
    <property type="evidence" value="ECO:0007669"/>
    <property type="project" value="InterPro"/>
</dbReference>
<evidence type="ECO:0000256" key="4">
    <source>
        <dbReference type="ARBA" id="ARBA00022840"/>
    </source>
</evidence>
<dbReference type="PANTHER" id="PTHR42781:SF4">
    <property type="entry name" value="SPERMIDINE_PUTRESCINE IMPORT ATP-BINDING PROTEIN POTA"/>
    <property type="match status" value="1"/>
</dbReference>
<keyword evidence="7" id="KW-0472">Membrane</keyword>
<dbReference type="RefSeq" id="WP_086632079.1">
    <property type="nucleotide sequence ID" value="NZ_JOPB01000005.1"/>
</dbReference>
<evidence type="ECO:0000313" key="10">
    <source>
        <dbReference type="Proteomes" id="UP000194946"/>
    </source>
</evidence>
<dbReference type="NCBIfam" id="TIGR00968">
    <property type="entry name" value="3a0106s01"/>
    <property type="match status" value="1"/>
</dbReference>
<keyword evidence="1" id="KW-0813">Transport</keyword>
<dbReference type="GO" id="GO:0015419">
    <property type="term" value="F:ABC-type sulfate transporter activity"/>
    <property type="evidence" value="ECO:0007669"/>
    <property type="project" value="InterPro"/>
</dbReference>